<organism evidence="1 2">
    <name type="scientific">Gryllotalpicola koreensis</name>
    <dbReference type="NCBI Taxonomy" id="993086"/>
    <lineage>
        <taxon>Bacteria</taxon>
        <taxon>Bacillati</taxon>
        <taxon>Actinomycetota</taxon>
        <taxon>Actinomycetes</taxon>
        <taxon>Micrococcales</taxon>
        <taxon>Microbacteriaceae</taxon>
        <taxon>Gryllotalpicola</taxon>
    </lineage>
</organism>
<proteinExistence type="predicted"/>
<evidence type="ECO:0000313" key="1">
    <source>
        <dbReference type="EMBL" id="GAA4170821.1"/>
    </source>
</evidence>
<evidence type="ECO:0000313" key="2">
    <source>
        <dbReference type="Proteomes" id="UP001501079"/>
    </source>
</evidence>
<dbReference type="EMBL" id="BAABBW010000001">
    <property type="protein sequence ID" value="GAA4170821.1"/>
    <property type="molecule type" value="Genomic_DNA"/>
</dbReference>
<protein>
    <submittedName>
        <fullName evidence="1">Uncharacterized protein</fullName>
    </submittedName>
</protein>
<reference evidence="2" key="1">
    <citation type="journal article" date="2019" name="Int. J. Syst. Evol. Microbiol.">
        <title>The Global Catalogue of Microorganisms (GCM) 10K type strain sequencing project: providing services to taxonomists for standard genome sequencing and annotation.</title>
        <authorList>
            <consortium name="The Broad Institute Genomics Platform"/>
            <consortium name="The Broad Institute Genome Sequencing Center for Infectious Disease"/>
            <person name="Wu L."/>
            <person name="Ma J."/>
        </authorList>
    </citation>
    <scope>NUCLEOTIDE SEQUENCE [LARGE SCALE GENOMIC DNA]</scope>
    <source>
        <strain evidence="2">JCM 17591</strain>
    </source>
</reference>
<gene>
    <name evidence="1" type="ORF">GCM10022287_09330</name>
</gene>
<dbReference type="RefSeq" id="WP_344752110.1">
    <property type="nucleotide sequence ID" value="NZ_BAABBW010000001.1"/>
</dbReference>
<dbReference type="Proteomes" id="UP001501079">
    <property type="component" value="Unassembled WGS sequence"/>
</dbReference>
<accession>A0ABP7ZUT7</accession>
<keyword evidence="2" id="KW-1185">Reference proteome</keyword>
<name>A0ABP7ZUT7_9MICO</name>
<comment type="caution">
    <text evidence="1">The sequence shown here is derived from an EMBL/GenBank/DDBJ whole genome shotgun (WGS) entry which is preliminary data.</text>
</comment>
<sequence length="71" mass="7659">MNRTRIIALGVIALLIVAAAVVIPVSIHVRHKHQLDALYKDCVVLVEARHKGDIDAVVAGAHACHDRAYGN</sequence>